<dbReference type="GO" id="GO:0008270">
    <property type="term" value="F:zinc ion binding"/>
    <property type="evidence" value="ECO:0007669"/>
    <property type="project" value="UniProtKB-KW"/>
</dbReference>
<feature type="transmembrane region" description="Helical" evidence="4">
    <location>
        <begin position="1009"/>
        <end position="1031"/>
    </location>
</feature>
<dbReference type="GO" id="GO:0000976">
    <property type="term" value="F:transcription cis-regulatory region binding"/>
    <property type="evidence" value="ECO:0007669"/>
    <property type="project" value="TreeGrafter"/>
</dbReference>
<keyword evidence="2" id="KW-0479">Metal-binding</keyword>
<sequence>MTTEWNSSRHDCPVDGCTTTFSRKSNIPRHQQEVHSPPSRCPFPGCEFSIRRKARLAEHVEKRHPELAHNRLIDTKGEPLPRSINDDLENEEKSGAGRSGVFERATTPKESTSPDPKKPKDSSLLLTLLKTTTSPTREDKENTQISEARPKKKEKKGCINCKNRRVKCDEEYPNCAKCIRSGRDCYYAYYPSPDVKQPGPLQECDPDVTSWPLTDDDKPVAQPASTTKRVLNVEAENKQSEKSANDANETDGKNPDTGRNIQWPTHPADTSSKSLSSSTRLSNDTLTDIATIGLGAEGKSTSGIDQTTREGILNPKLTHGEDGGNVREQENSSPIAVASTEDLDDGAADTDDKGLSDDYDENEEALLSPPLPISLKSAFITASAASQIVTNGHDSRAESWFDEHGIEPSGETALVTPSALKLLNGFLDQILFNFLAVAKSTSHTTLRLAVIEVLNPKLAKGALNRADQEVHEYLGGYQELDEELAGDKAPGNAIKNDGNWDLDLSWKRNRLRCMVYSLLGDMEEEDEDLYLEQQHLDPSNGRPSAEVLASPDVAIFLTSILEFMGEEALVVAGQASHQRLRIKFEDAREGSLAGTGDRVVVEESDMERIALDRNLGRLWRSCKKRVQSPPNSLIKFEVSTDHPESHTEIPPENIMKMHQEMNSDFPQVQVEEMENLPHGASDCRHEESIASTSEWKGDLGGVASPELPPLSQGLVKPIIITRFMRLCELRKSQEPEDLQEFLEQQLRSDKVPELELPNFKDTCERFSSSIDRWKMGVLDIGRSIVSLFDTRPALVAGKTRIEWKCKCGQMLWDDFVEIRPGAASRLREELVNSHLNVTSTGKATFSGAARMMSGSLQSLQNSLTRYIVPKPTIEFPIKGFHRCLFKLMNDNYRSMKGRWRRPFSLRTLASIKFVQFEMYKSELVDVRKQDDIPSPSNADYRYQPAPPELIPPVGHNHMMHCFNHPDHAEEESICLDRFPKKLRDKLQAARGVHPGWGLQFVEGLDMTRIWVIGFVSLVLGSLLMGILWTYFEQSIQDAFTVASYMIALEAATVGTLQALLVM</sequence>
<keyword evidence="4" id="KW-1133">Transmembrane helix</keyword>
<dbReference type="SMART" id="SM00355">
    <property type="entry name" value="ZnF_C2H2"/>
    <property type="match status" value="2"/>
</dbReference>
<dbReference type="PROSITE" id="PS00028">
    <property type="entry name" value="ZINC_FINGER_C2H2_1"/>
    <property type="match status" value="1"/>
</dbReference>
<feature type="compositionally biased region" description="Basic and acidic residues" evidence="3">
    <location>
        <begin position="235"/>
        <end position="256"/>
    </location>
</feature>
<dbReference type="Gene3D" id="3.30.160.60">
    <property type="entry name" value="Classic Zinc Finger"/>
    <property type="match status" value="1"/>
</dbReference>
<feature type="transmembrane region" description="Helical" evidence="4">
    <location>
        <begin position="1038"/>
        <end position="1060"/>
    </location>
</feature>
<dbReference type="InterPro" id="IPR001138">
    <property type="entry name" value="Zn2Cys6_DnaBD"/>
</dbReference>
<reference evidence="7 8" key="1">
    <citation type="submission" date="2020-03" db="EMBL/GenBank/DDBJ databases">
        <title>Draft Genome Sequence of Cudoniella acicularis.</title>
        <authorList>
            <person name="Buettner E."/>
            <person name="Kellner H."/>
        </authorList>
    </citation>
    <scope>NUCLEOTIDE SEQUENCE [LARGE SCALE GENOMIC DNA]</scope>
    <source>
        <strain evidence="7 8">DSM 108380</strain>
    </source>
</reference>
<feature type="domain" description="C2H2-type" evidence="6">
    <location>
        <begin position="10"/>
        <end position="40"/>
    </location>
</feature>
<dbReference type="PROSITE" id="PS50157">
    <property type="entry name" value="ZINC_FINGER_C2H2_2"/>
    <property type="match status" value="1"/>
</dbReference>
<dbReference type="GO" id="GO:0045944">
    <property type="term" value="P:positive regulation of transcription by RNA polymerase II"/>
    <property type="evidence" value="ECO:0007669"/>
    <property type="project" value="TreeGrafter"/>
</dbReference>
<feature type="domain" description="Zn(2)-C6 fungal-type" evidence="5">
    <location>
        <begin position="157"/>
        <end position="187"/>
    </location>
</feature>
<dbReference type="OrthoDB" id="9988102at2759"/>
<dbReference type="Gene3D" id="4.10.240.10">
    <property type="entry name" value="Zn(2)-C6 fungal-type DNA-binding domain"/>
    <property type="match status" value="1"/>
</dbReference>
<dbReference type="Pfam" id="PF00172">
    <property type="entry name" value="Zn_clus"/>
    <property type="match status" value="1"/>
</dbReference>
<feature type="region of interest" description="Disordered" evidence="3">
    <location>
        <begin position="296"/>
        <end position="361"/>
    </location>
</feature>
<feature type="region of interest" description="Disordered" evidence="3">
    <location>
        <begin position="196"/>
        <end position="280"/>
    </location>
</feature>
<keyword evidence="2" id="KW-0862">Zinc</keyword>
<protein>
    <recommendedName>
        <fullName evidence="9">Zn(2)-C6 fungal-type domain-containing protein</fullName>
    </recommendedName>
</protein>
<dbReference type="CDD" id="cd00067">
    <property type="entry name" value="GAL4"/>
    <property type="match status" value="1"/>
</dbReference>
<accession>A0A8H4R1K6</accession>
<feature type="compositionally biased region" description="Basic and acidic residues" evidence="3">
    <location>
        <begin position="318"/>
        <end position="330"/>
    </location>
</feature>
<dbReference type="GO" id="GO:0000981">
    <property type="term" value="F:DNA-binding transcription factor activity, RNA polymerase II-specific"/>
    <property type="evidence" value="ECO:0007669"/>
    <property type="project" value="InterPro"/>
</dbReference>
<feature type="compositionally biased region" description="Low complexity" evidence="3">
    <location>
        <begin position="269"/>
        <end position="280"/>
    </location>
</feature>
<evidence type="ECO:0000313" key="8">
    <source>
        <dbReference type="Proteomes" id="UP000566819"/>
    </source>
</evidence>
<evidence type="ECO:0000259" key="6">
    <source>
        <dbReference type="PROSITE" id="PS50157"/>
    </source>
</evidence>
<evidence type="ECO:0000256" key="3">
    <source>
        <dbReference type="SAM" id="MobiDB-lite"/>
    </source>
</evidence>
<dbReference type="PROSITE" id="PS00463">
    <property type="entry name" value="ZN2_CY6_FUNGAL_1"/>
    <property type="match status" value="1"/>
</dbReference>
<dbReference type="Proteomes" id="UP000566819">
    <property type="component" value="Unassembled WGS sequence"/>
</dbReference>
<keyword evidence="1" id="KW-0539">Nucleus</keyword>
<comment type="caution">
    <text evidence="7">The sequence shown here is derived from an EMBL/GenBank/DDBJ whole genome shotgun (WGS) entry which is preliminary data.</text>
</comment>
<dbReference type="EMBL" id="JAAMPI010002002">
    <property type="protein sequence ID" value="KAF4620152.1"/>
    <property type="molecule type" value="Genomic_DNA"/>
</dbReference>
<gene>
    <name evidence="7" type="ORF">G7Y89_g14668</name>
</gene>
<feature type="region of interest" description="Disordered" evidence="3">
    <location>
        <begin position="22"/>
        <end position="45"/>
    </location>
</feature>
<dbReference type="SUPFAM" id="SSF57701">
    <property type="entry name" value="Zn2/Cys6 DNA-binding domain"/>
    <property type="match status" value="1"/>
</dbReference>
<dbReference type="InterPro" id="IPR013087">
    <property type="entry name" value="Znf_C2H2_type"/>
</dbReference>
<keyword evidence="2" id="KW-0863">Zinc-finger</keyword>
<dbReference type="GO" id="GO:0005634">
    <property type="term" value="C:nucleus"/>
    <property type="evidence" value="ECO:0007669"/>
    <property type="project" value="TreeGrafter"/>
</dbReference>
<dbReference type="InterPro" id="IPR036864">
    <property type="entry name" value="Zn2-C6_fun-type_DNA-bd_sf"/>
</dbReference>
<evidence type="ECO:0000259" key="5">
    <source>
        <dbReference type="PROSITE" id="PS50048"/>
    </source>
</evidence>
<feature type="compositionally biased region" description="Low complexity" evidence="3">
    <location>
        <begin position="122"/>
        <end position="135"/>
    </location>
</feature>
<evidence type="ECO:0000256" key="2">
    <source>
        <dbReference type="PROSITE-ProRule" id="PRU00042"/>
    </source>
</evidence>
<dbReference type="PROSITE" id="PS50048">
    <property type="entry name" value="ZN2_CY6_FUNGAL_2"/>
    <property type="match status" value="1"/>
</dbReference>
<organism evidence="7 8">
    <name type="scientific">Cudoniella acicularis</name>
    <dbReference type="NCBI Taxonomy" id="354080"/>
    <lineage>
        <taxon>Eukaryota</taxon>
        <taxon>Fungi</taxon>
        <taxon>Dikarya</taxon>
        <taxon>Ascomycota</taxon>
        <taxon>Pezizomycotina</taxon>
        <taxon>Leotiomycetes</taxon>
        <taxon>Helotiales</taxon>
        <taxon>Tricladiaceae</taxon>
        <taxon>Cudoniella</taxon>
    </lineage>
</organism>
<keyword evidence="4" id="KW-0812">Transmembrane</keyword>
<dbReference type="SMART" id="SM00066">
    <property type="entry name" value="GAL4"/>
    <property type="match status" value="1"/>
</dbReference>
<feature type="compositionally biased region" description="Basic and acidic residues" evidence="3">
    <location>
        <begin position="68"/>
        <end position="79"/>
    </location>
</feature>
<keyword evidence="4" id="KW-0472">Membrane</keyword>
<evidence type="ECO:0000256" key="4">
    <source>
        <dbReference type="SAM" id="Phobius"/>
    </source>
</evidence>
<dbReference type="AlphaFoldDB" id="A0A8H4R1K6"/>
<evidence type="ECO:0000313" key="7">
    <source>
        <dbReference type="EMBL" id="KAF4620152.1"/>
    </source>
</evidence>
<evidence type="ECO:0000256" key="1">
    <source>
        <dbReference type="ARBA" id="ARBA00023242"/>
    </source>
</evidence>
<name>A0A8H4R1K6_9HELO</name>
<dbReference type="PANTHER" id="PTHR37534">
    <property type="entry name" value="TRANSCRIPTIONAL ACTIVATOR PROTEIN UGA3"/>
    <property type="match status" value="1"/>
</dbReference>
<evidence type="ECO:0008006" key="9">
    <source>
        <dbReference type="Google" id="ProtNLM"/>
    </source>
</evidence>
<feature type="region of interest" description="Disordered" evidence="3">
    <location>
        <begin position="68"/>
        <end position="156"/>
    </location>
</feature>
<keyword evidence="8" id="KW-1185">Reference proteome</keyword>
<proteinExistence type="predicted"/>
<dbReference type="PANTHER" id="PTHR37534:SF7">
    <property type="entry name" value="TRANSCRIPTIONAL ACTIVATOR PROTEIN UGA3"/>
    <property type="match status" value="1"/>
</dbReference>